<sequence>MHLSESNLVTIFLAFSKPQLRCTRQNFNRTESLPEEKCNRQDSIRHVSVERERNTET</sequence>
<keyword evidence="3" id="KW-1185">Reference proteome</keyword>
<feature type="non-terminal residue" evidence="2">
    <location>
        <position position="57"/>
    </location>
</feature>
<feature type="region of interest" description="Disordered" evidence="1">
    <location>
        <begin position="32"/>
        <end position="57"/>
    </location>
</feature>
<reference evidence="2" key="1">
    <citation type="journal article" date="2021" name="Genome Biol. Evol.">
        <title>A High-Quality Reference Genome for a Parasitic Bivalve with Doubly Uniparental Inheritance (Bivalvia: Unionida).</title>
        <authorList>
            <person name="Smith C.H."/>
        </authorList>
    </citation>
    <scope>NUCLEOTIDE SEQUENCE</scope>
    <source>
        <strain evidence="2">CHS0354</strain>
    </source>
</reference>
<organism evidence="2 3">
    <name type="scientific">Potamilus streckersoni</name>
    <dbReference type="NCBI Taxonomy" id="2493646"/>
    <lineage>
        <taxon>Eukaryota</taxon>
        <taxon>Metazoa</taxon>
        <taxon>Spiralia</taxon>
        <taxon>Lophotrochozoa</taxon>
        <taxon>Mollusca</taxon>
        <taxon>Bivalvia</taxon>
        <taxon>Autobranchia</taxon>
        <taxon>Heteroconchia</taxon>
        <taxon>Palaeoheterodonta</taxon>
        <taxon>Unionida</taxon>
        <taxon>Unionoidea</taxon>
        <taxon>Unionidae</taxon>
        <taxon>Ambleminae</taxon>
        <taxon>Lampsilini</taxon>
        <taxon>Potamilus</taxon>
    </lineage>
</organism>
<dbReference type="Proteomes" id="UP001195483">
    <property type="component" value="Unassembled WGS sequence"/>
</dbReference>
<reference evidence="2" key="2">
    <citation type="journal article" date="2021" name="Genome Biol. Evol.">
        <title>Developing a high-quality reference genome for a parasitic bivalve with doubly uniparental inheritance (Bivalvia: Unionida).</title>
        <authorList>
            <person name="Smith C.H."/>
        </authorList>
    </citation>
    <scope>NUCLEOTIDE SEQUENCE</scope>
    <source>
        <strain evidence="2">CHS0354</strain>
        <tissue evidence="2">Mantle</tissue>
    </source>
</reference>
<reference evidence="2" key="3">
    <citation type="submission" date="2023-05" db="EMBL/GenBank/DDBJ databases">
        <authorList>
            <person name="Smith C.H."/>
        </authorList>
    </citation>
    <scope>NUCLEOTIDE SEQUENCE</scope>
    <source>
        <strain evidence="2">CHS0354</strain>
        <tissue evidence="2">Mantle</tissue>
    </source>
</reference>
<evidence type="ECO:0000313" key="3">
    <source>
        <dbReference type="Proteomes" id="UP001195483"/>
    </source>
</evidence>
<proteinExistence type="predicted"/>
<dbReference type="AlphaFoldDB" id="A0AAE0W9T2"/>
<evidence type="ECO:0000313" key="2">
    <source>
        <dbReference type="EMBL" id="KAK3606721.1"/>
    </source>
</evidence>
<gene>
    <name evidence="2" type="ORF">CHS0354_033071</name>
</gene>
<accession>A0AAE0W9T2</accession>
<protein>
    <submittedName>
        <fullName evidence="2">Uncharacterized protein</fullName>
    </submittedName>
</protein>
<name>A0AAE0W9T2_9BIVA</name>
<dbReference type="EMBL" id="JAEAOA010001948">
    <property type="protein sequence ID" value="KAK3606721.1"/>
    <property type="molecule type" value="Genomic_DNA"/>
</dbReference>
<evidence type="ECO:0000256" key="1">
    <source>
        <dbReference type="SAM" id="MobiDB-lite"/>
    </source>
</evidence>
<comment type="caution">
    <text evidence="2">The sequence shown here is derived from an EMBL/GenBank/DDBJ whole genome shotgun (WGS) entry which is preliminary data.</text>
</comment>